<organism evidence="2 3">
    <name type="scientific">Bodo saltans</name>
    <name type="common">Flagellated protozoan</name>
    <dbReference type="NCBI Taxonomy" id="75058"/>
    <lineage>
        <taxon>Eukaryota</taxon>
        <taxon>Discoba</taxon>
        <taxon>Euglenozoa</taxon>
        <taxon>Kinetoplastea</taxon>
        <taxon>Metakinetoplastina</taxon>
        <taxon>Eubodonida</taxon>
        <taxon>Bodonidae</taxon>
        <taxon>Bodo</taxon>
    </lineage>
</organism>
<reference evidence="3" key="1">
    <citation type="submission" date="2015-09" db="EMBL/GenBank/DDBJ databases">
        <authorList>
            <consortium name="Pathogen Informatics"/>
        </authorList>
    </citation>
    <scope>NUCLEOTIDE SEQUENCE [LARGE SCALE GENOMIC DNA]</scope>
    <source>
        <strain evidence="3">Lake Konstanz</strain>
    </source>
</reference>
<accession>A0A0S4IU74</accession>
<sequence>MVLQCVAHARYIYPSHSTHNLRACLSRAWCSEAPSFLKREASLLDSVSRKVCKIASQARWSIISTFFFFLSVRHRLSIERKDSLRIECIIASMVQPFLQLLKAVHLPTFTPLLRPLALHRRVEKTSRLERTPMASMHHRSSKEERSSSRSSLSNIVLLLDVANMGGDVSGVCEALHRQQQRNEHHACCLSVCACVEGGTESAYDISLRVFLSKTFATSEDTGAANVCSFVAASPSTSVMLRRLALLPRTTSAPVSNSSTVMSLSSASVNTQQRRGRTGEAGAMFASSWREVFLDPNKDAADLQIAAYVTLAFHGHEQCHLQNPECEERGTSSLSCLRPSMPPTPQTSRCRCIVVTNDLHFWRGLSPLFPSTFLVRVPTNLDGLHSAIRAFCN</sequence>
<name>A0A0S4IU74_BODSA</name>
<keyword evidence="3" id="KW-1185">Reference proteome</keyword>
<evidence type="ECO:0000313" key="2">
    <source>
        <dbReference type="EMBL" id="CUG09175.1"/>
    </source>
</evidence>
<evidence type="ECO:0000256" key="1">
    <source>
        <dbReference type="SAM" id="MobiDB-lite"/>
    </source>
</evidence>
<gene>
    <name evidence="2" type="ORF">BSAL_74225</name>
</gene>
<evidence type="ECO:0000313" key="3">
    <source>
        <dbReference type="Proteomes" id="UP000051952"/>
    </source>
</evidence>
<protein>
    <submittedName>
        <fullName evidence="2">Uncharacterized protein</fullName>
    </submittedName>
</protein>
<proteinExistence type="predicted"/>
<dbReference type="EMBL" id="CYKH01000644">
    <property type="protein sequence ID" value="CUG09175.1"/>
    <property type="molecule type" value="Genomic_DNA"/>
</dbReference>
<dbReference type="AlphaFoldDB" id="A0A0S4IU74"/>
<dbReference type="Proteomes" id="UP000051952">
    <property type="component" value="Unassembled WGS sequence"/>
</dbReference>
<dbReference type="VEuPathDB" id="TriTrypDB:BSAL_74225"/>
<feature type="region of interest" description="Disordered" evidence="1">
    <location>
        <begin position="128"/>
        <end position="148"/>
    </location>
</feature>